<dbReference type="AlphaFoldDB" id="Q0QK51"/>
<dbReference type="CDD" id="cd00405">
    <property type="entry name" value="PRAI"/>
    <property type="match status" value="1"/>
</dbReference>
<dbReference type="Gene3D" id="3.20.20.70">
    <property type="entry name" value="Aldolase class I"/>
    <property type="match status" value="1"/>
</dbReference>
<evidence type="ECO:0000259" key="10">
    <source>
        <dbReference type="Pfam" id="PF00697"/>
    </source>
</evidence>
<dbReference type="PANTHER" id="PTHR42894:SF1">
    <property type="entry name" value="N-(5'-PHOSPHORIBOSYL)ANTHRANILATE ISOMERASE"/>
    <property type="match status" value="1"/>
</dbReference>
<protein>
    <recommendedName>
        <fullName evidence="4 9">N-(5'-phosphoribosyl)anthranilate isomerase</fullName>
        <shortName evidence="9">PRAI</shortName>
        <ecNumber evidence="3 9">5.3.1.24</ecNumber>
    </recommendedName>
</protein>
<proteinExistence type="inferred from homology"/>
<evidence type="ECO:0000256" key="4">
    <source>
        <dbReference type="ARBA" id="ARBA00022272"/>
    </source>
</evidence>
<reference evidence="11" key="1">
    <citation type="journal article" date="2006" name="Mar. Ecol. Prog. Ser.">
        <title>Gene diversity and organization in rbcL-containing genome fragments from uncultivated Synechococcus in the Gulf of Mexico.</title>
        <authorList>
            <person name="John D.E."/>
            <person name="Wawrik B."/>
            <person name="Tabita F.R."/>
            <person name="Paul J.H."/>
        </authorList>
    </citation>
    <scope>NUCLEOTIDE SEQUENCE</scope>
</reference>
<dbReference type="EC" id="5.3.1.24" evidence="3 9"/>
<dbReference type="GO" id="GO:0000162">
    <property type="term" value="P:L-tryptophan biosynthetic process"/>
    <property type="evidence" value="ECO:0007669"/>
    <property type="project" value="UniProtKB-UniRule"/>
</dbReference>
<evidence type="ECO:0000256" key="8">
    <source>
        <dbReference type="ARBA" id="ARBA00023235"/>
    </source>
</evidence>
<feature type="domain" description="N-(5'phosphoribosyl) anthranilate isomerase (PRAI)" evidence="10">
    <location>
        <begin position="20"/>
        <end position="224"/>
    </location>
</feature>
<comment type="catalytic activity">
    <reaction evidence="1 9">
        <text>N-(5-phospho-beta-D-ribosyl)anthranilate = 1-(2-carboxyphenylamino)-1-deoxy-D-ribulose 5-phosphate</text>
        <dbReference type="Rhea" id="RHEA:21540"/>
        <dbReference type="ChEBI" id="CHEBI:18277"/>
        <dbReference type="ChEBI" id="CHEBI:58613"/>
        <dbReference type="EC" id="5.3.1.24"/>
    </reaction>
</comment>
<dbReference type="InterPro" id="IPR044643">
    <property type="entry name" value="TrpF_fam"/>
</dbReference>
<keyword evidence="5 9" id="KW-0028">Amino-acid biosynthesis</keyword>
<keyword evidence="6 9" id="KW-0822">Tryptophan biosynthesis</keyword>
<organism evidence="11">
    <name type="scientific">uncultured marine type-A Synechococcus GOM 5D20</name>
    <dbReference type="NCBI Taxonomy" id="364154"/>
    <lineage>
        <taxon>Bacteria</taxon>
        <taxon>Bacillati</taxon>
        <taxon>Cyanobacteriota</taxon>
        <taxon>Cyanophyceae</taxon>
        <taxon>Synechococcales</taxon>
        <taxon>Synechococcaceae</taxon>
        <taxon>Synechococcus</taxon>
        <taxon>environmental samples</taxon>
    </lineage>
</organism>
<gene>
    <name evidence="9 11" type="primary">trpF</name>
</gene>
<evidence type="ECO:0000256" key="5">
    <source>
        <dbReference type="ARBA" id="ARBA00022605"/>
    </source>
</evidence>
<dbReference type="InterPro" id="IPR013785">
    <property type="entry name" value="Aldolase_TIM"/>
</dbReference>
<evidence type="ECO:0000256" key="1">
    <source>
        <dbReference type="ARBA" id="ARBA00001164"/>
    </source>
</evidence>
<evidence type="ECO:0000256" key="2">
    <source>
        <dbReference type="ARBA" id="ARBA00004664"/>
    </source>
</evidence>
<accession>Q0QK51</accession>
<keyword evidence="7 9" id="KW-0057">Aromatic amino acid biosynthesis</keyword>
<evidence type="ECO:0000256" key="6">
    <source>
        <dbReference type="ARBA" id="ARBA00022822"/>
    </source>
</evidence>
<dbReference type="InterPro" id="IPR001240">
    <property type="entry name" value="PRAI_dom"/>
</dbReference>
<name>Q0QK51_9SYNE</name>
<dbReference type="GO" id="GO:0004640">
    <property type="term" value="F:phosphoribosylanthranilate isomerase activity"/>
    <property type="evidence" value="ECO:0007669"/>
    <property type="project" value="UniProtKB-UniRule"/>
</dbReference>
<evidence type="ECO:0000313" key="11">
    <source>
        <dbReference type="EMBL" id="ABD96476.1"/>
    </source>
</evidence>
<dbReference type="Pfam" id="PF00697">
    <property type="entry name" value="PRAI"/>
    <property type="match status" value="1"/>
</dbReference>
<dbReference type="PANTHER" id="PTHR42894">
    <property type="entry name" value="N-(5'-PHOSPHORIBOSYL)ANTHRANILATE ISOMERASE"/>
    <property type="match status" value="1"/>
</dbReference>
<evidence type="ECO:0000256" key="3">
    <source>
        <dbReference type="ARBA" id="ARBA00012572"/>
    </source>
</evidence>
<evidence type="ECO:0000256" key="7">
    <source>
        <dbReference type="ARBA" id="ARBA00023141"/>
    </source>
</evidence>
<comment type="similarity">
    <text evidence="9">Belongs to the TrpF family.</text>
</comment>
<dbReference type="EMBL" id="DQ325543">
    <property type="protein sequence ID" value="ABD96476.1"/>
    <property type="molecule type" value="Genomic_DNA"/>
</dbReference>
<dbReference type="HAMAP" id="MF_00135">
    <property type="entry name" value="PRAI"/>
    <property type="match status" value="1"/>
</dbReference>
<dbReference type="SUPFAM" id="SSF51366">
    <property type="entry name" value="Ribulose-phoshate binding barrel"/>
    <property type="match status" value="1"/>
</dbReference>
<keyword evidence="8 9" id="KW-0413">Isomerase</keyword>
<comment type="pathway">
    <text evidence="2 9">Amino-acid biosynthesis; L-tryptophan biosynthesis; L-tryptophan from chorismate: step 3/5.</text>
</comment>
<dbReference type="InterPro" id="IPR011060">
    <property type="entry name" value="RibuloseP-bd_barrel"/>
</dbReference>
<sequence>MILRRSACRFLRDQPTCPAVKICGLTDIEQALAIAAMGADAIGVIGVEGTPRYVDDTPRRALFSQLQQRFPALQRVWVVADASETVLDAALQGKGTPTVVQLHGGESPAQCLALRKRHPRMRIWKALRLRTLDDLAAVENYLESVDALLLDAWSPNQLGGTGHRLPLDWLAEAQLPLPWWLAGGISAEWIPELLERVSPDGLDASSRLEVSPGWKDLQKVNALLSAVRA</sequence>
<evidence type="ECO:0000256" key="9">
    <source>
        <dbReference type="HAMAP-Rule" id="MF_00135"/>
    </source>
</evidence>
<dbReference type="UniPathway" id="UPA00035">
    <property type="reaction ID" value="UER00042"/>
</dbReference>